<dbReference type="InterPro" id="IPR010607">
    <property type="entry name" value="DUF1194"/>
</dbReference>
<reference evidence="2" key="2">
    <citation type="submission" date="2020-09" db="EMBL/GenBank/DDBJ databases">
        <authorList>
            <person name="Sun Q."/>
            <person name="Kim S."/>
        </authorList>
    </citation>
    <scope>NUCLEOTIDE SEQUENCE</scope>
    <source>
        <strain evidence="2">KCTC 42651</strain>
    </source>
</reference>
<evidence type="ECO:0000256" key="1">
    <source>
        <dbReference type="SAM" id="SignalP"/>
    </source>
</evidence>
<dbReference type="Proteomes" id="UP000630353">
    <property type="component" value="Unassembled WGS sequence"/>
</dbReference>
<dbReference type="EMBL" id="BMZS01000018">
    <property type="protein sequence ID" value="GHD63970.1"/>
    <property type="molecule type" value="Genomic_DNA"/>
</dbReference>
<dbReference type="RefSeq" id="WP_189995834.1">
    <property type="nucleotide sequence ID" value="NZ_BMZS01000018.1"/>
</dbReference>
<evidence type="ECO:0008006" key="4">
    <source>
        <dbReference type="Google" id="ProtNLM"/>
    </source>
</evidence>
<dbReference type="CDD" id="cd00198">
    <property type="entry name" value="vWFA"/>
    <property type="match status" value="1"/>
</dbReference>
<dbReference type="Pfam" id="PF06707">
    <property type="entry name" value="DUF1194"/>
    <property type="match status" value="1"/>
</dbReference>
<name>A0A918XYI3_9PROT</name>
<dbReference type="InterPro" id="IPR036465">
    <property type="entry name" value="vWFA_dom_sf"/>
</dbReference>
<comment type="caution">
    <text evidence="2">The sequence shown here is derived from an EMBL/GenBank/DDBJ whole genome shotgun (WGS) entry which is preliminary data.</text>
</comment>
<gene>
    <name evidence="2" type="ORF">GCM10017083_54980</name>
</gene>
<dbReference type="SUPFAM" id="SSF53300">
    <property type="entry name" value="vWA-like"/>
    <property type="match status" value="1"/>
</dbReference>
<dbReference type="Gene3D" id="3.40.50.410">
    <property type="entry name" value="von Willebrand factor, type A domain"/>
    <property type="match status" value="1"/>
</dbReference>
<protein>
    <recommendedName>
        <fullName evidence="4">DUF1194 domain-containing protein</fullName>
    </recommendedName>
</protein>
<reference evidence="2" key="1">
    <citation type="journal article" date="2014" name="Int. J. Syst. Evol. Microbiol.">
        <title>Complete genome sequence of Corynebacterium casei LMG S-19264T (=DSM 44701T), isolated from a smear-ripened cheese.</title>
        <authorList>
            <consortium name="US DOE Joint Genome Institute (JGI-PGF)"/>
            <person name="Walter F."/>
            <person name="Albersmeier A."/>
            <person name="Kalinowski J."/>
            <person name="Ruckert C."/>
        </authorList>
    </citation>
    <scope>NUCLEOTIDE SEQUENCE</scope>
    <source>
        <strain evidence="2">KCTC 42651</strain>
    </source>
</reference>
<keyword evidence="3" id="KW-1185">Reference proteome</keyword>
<feature type="signal peptide" evidence="1">
    <location>
        <begin position="1"/>
        <end position="24"/>
    </location>
</feature>
<feature type="chain" id="PRO_5037527415" description="DUF1194 domain-containing protein" evidence="1">
    <location>
        <begin position="25"/>
        <end position="278"/>
    </location>
</feature>
<sequence>MRPLGWLLAVLAIAVSSSFPGAPARGQSGPAQSGPIAVDLELVLAVDVSRSMDHGEQVLQRAGYVAAFRDPEVIRAIGSGPIGRIAVTYVEWAGAGLQHVVLPWTLVDGPAAGQRISEILEFAPYEARRRTSISDALLFSAALFRNSGYAGARRVIDISGDGPNNQGVGVVPARDRVLEQGIVINGLPIMLNRRQPSGFFDVADLDLYYEDCVIGGFGAFTVTVTDPGEFVAAIRRKLILEIAGAQPRLVPAQASTPLAPTDCLVGEKLWDMWMQGME</sequence>
<evidence type="ECO:0000313" key="2">
    <source>
        <dbReference type="EMBL" id="GHD63970.1"/>
    </source>
</evidence>
<evidence type="ECO:0000313" key="3">
    <source>
        <dbReference type="Proteomes" id="UP000630353"/>
    </source>
</evidence>
<accession>A0A918XYI3</accession>
<proteinExistence type="predicted"/>
<dbReference type="AlphaFoldDB" id="A0A918XYI3"/>
<keyword evidence="1" id="KW-0732">Signal</keyword>
<organism evidence="2 3">
    <name type="scientific">Thalassobaculum fulvum</name>
    <dbReference type="NCBI Taxonomy" id="1633335"/>
    <lineage>
        <taxon>Bacteria</taxon>
        <taxon>Pseudomonadati</taxon>
        <taxon>Pseudomonadota</taxon>
        <taxon>Alphaproteobacteria</taxon>
        <taxon>Rhodospirillales</taxon>
        <taxon>Thalassobaculaceae</taxon>
        <taxon>Thalassobaculum</taxon>
    </lineage>
</organism>